<evidence type="ECO:0000313" key="2">
    <source>
        <dbReference type="Proteomes" id="UP000324479"/>
    </source>
</evidence>
<dbReference type="AlphaFoldDB" id="A0A5M6D7T0"/>
<gene>
    <name evidence="1" type="ORF">FYK55_17130</name>
</gene>
<organism evidence="1 2">
    <name type="scientific">Roseiconus nitratireducens</name>
    <dbReference type="NCBI Taxonomy" id="2605748"/>
    <lineage>
        <taxon>Bacteria</taxon>
        <taxon>Pseudomonadati</taxon>
        <taxon>Planctomycetota</taxon>
        <taxon>Planctomycetia</taxon>
        <taxon>Pirellulales</taxon>
        <taxon>Pirellulaceae</taxon>
        <taxon>Roseiconus</taxon>
    </lineage>
</organism>
<dbReference type="RefSeq" id="WP_161604580.1">
    <property type="nucleotide sequence ID" value="NZ_VWOX01000009.1"/>
</dbReference>
<accession>A0A5M6D7T0</accession>
<keyword evidence="2" id="KW-1185">Reference proteome</keyword>
<reference evidence="1 2" key="1">
    <citation type="submission" date="2019-08" db="EMBL/GenBank/DDBJ databases">
        <authorList>
            <person name="Dhanesh K."/>
            <person name="Kumar G."/>
            <person name="Sasikala C."/>
            <person name="Venkata Ramana C."/>
        </authorList>
    </citation>
    <scope>NUCLEOTIDE SEQUENCE [LARGE SCALE GENOMIC DNA]</scope>
    <source>
        <strain evidence="1 2">JC645</strain>
    </source>
</reference>
<comment type="caution">
    <text evidence="1">The sequence shown here is derived from an EMBL/GenBank/DDBJ whole genome shotgun (WGS) entry which is preliminary data.</text>
</comment>
<proteinExistence type="predicted"/>
<dbReference type="EMBL" id="VWOX01000009">
    <property type="protein sequence ID" value="KAA5541919.1"/>
    <property type="molecule type" value="Genomic_DNA"/>
</dbReference>
<protein>
    <submittedName>
        <fullName evidence="1">Uncharacterized protein</fullName>
    </submittedName>
</protein>
<name>A0A5M6D7T0_9BACT</name>
<dbReference type="Proteomes" id="UP000324479">
    <property type="component" value="Unassembled WGS sequence"/>
</dbReference>
<evidence type="ECO:0000313" key="1">
    <source>
        <dbReference type="EMBL" id="KAA5541919.1"/>
    </source>
</evidence>
<sequence>MIWQTPQAAVDELQIQFGQQIAYGESNGLVRFPDLRRDSDLVLAADYSGDHQSSGYQLLTFLLADRPGVLSEWESERISIRNKYLDDGRRHAFKSLNDAQRQKALVPFLKASSRINGVLLCVAIDKEMAASNLGYSVGDPSAFKPRVLAKLTQVALFGSLLVSGLATTGQNLMWLTDEDEIVSNEQSQIEAGNVIGCLLDRMCPFGMPKIQLGIAGKFDDGRRAEDLCAIPDLVGGAVAECLTSIDKLGIPRSTNIVTPTLKRQKMKTNIIHSWFSTLDGPLSGMLCLVRPHESGVLLSFANPGLTLGDAGVARLWLPPDKSDEKWQRSSKAW</sequence>